<gene>
    <name evidence="2" type="ORF">P7680_19305</name>
</gene>
<feature type="region of interest" description="Disordered" evidence="1">
    <location>
        <begin position="640"/>
        <end position="668"/>
    </location>
</feature>
<dbReference type="Pfam" id="PF16510">
    <property type="entry name" value="P22_portal"/>
    <property type="match status" value="1"/>
</dbReference>
<evidence type="ECO:0008006" key="4">
    <source>
        <dbReference type="Google" id="ProtNLM"/>
    </source>
</evidence>
<feature type="compositionally biased region" description="Low complexity" evidence="1">
    <location>
        <begin position="649"/>
        <end position="662"/>
    </location>
</feature>
<dbReference type="EMBL" id="JARSBO010000010">
    <property type="protein sequence ID" value="MDG4721162.1"/>
    <property type="molecule type" value="Genomic_DNA"/>
</dbReference>
<evidence type="ECO:0000313" key="3">
    <source>
        <dbReference type="Proteomes" id="UP001529180"/>
    </source>
</evidence>
<comment type="caution">
    <text evidence="2">The sequence shown here is derived from an EMBL/GenBank/DDBJ whole genome shotgun (WGS) entry which is preliminary data.</text>
</comment>
<reference evidence="2 3" key="1">
    <citation type="submission" date="2023-03" db="EMBL/GenBank/DDBJ databases">
        <title>Strain FZY0004 represents a novel species in the genus Thalassospira isolated from seawater.</title>
        <authorList>
            <person name="Fu Z.-Y."/>
        </authorList>
    </citation>
    <scope>NUCLEOTIDE SEQUENCE [LARGE SCALE GENOMIC DNA]</scope>
    <source>
        <strain evidence="2 3">FZY0004</strain>
    </source>
</reference>
<dbReference type="RefSeq" id="WP_278006964.1">
    <property type="nucleotide sequence ID" value="NZ_JARSBO010000010.1"/>
</dbReference>
<evidence type="ECO:0000313" key="2">
    <source>
        <dbReference type="EMBL" id="MDG4721162.1"/>
    </source>
</evidence>
<name>A0ABT6GGE8_9PROT</name>
<dbReference type="Proteomes" id="UP001529180">
    <property type="component" value="Unassembled WGS sequence"/>
</dbReference>
<organism evidence="2 3">
    <name type="scientific">Thalassospira aquimaris</name>
    <dbReference type="NCBI Taxonomy" id="3037796"/>
    <lineage>
        <taxon>Bacteria</taxon>
        <taxon>Pseudomonadati</taxon>
        <taxon>Pseudomonadota</taxon>
        <taxon>Alphaproteobacteria</taxon>
        <taxon>Rhodospirillales</taxon>
        <taxon>Thalassospiraceae</taxon>
        <taxon>Thalassospira</taxon>
    </lineage>
</organism>
<evidence type="ECO:0000256" key="1">
    <source>
        <dbReference type="SAM" id="MobiDB-lite"/>
    </source>
</evidence>
<keyword evidence="3" id="KW-1185">Reference proteome</keyword>
<accession>A0ABT6GGE8</accession>
<proteinExistence type="predicted"/>
<sequence>MLYGPIVAKALPYQDITKIRMIAQRFDRASEAHRKWAVPAKECIDFFEGRQWTAQQIAELQAANRPHLVLNKIAPLIRLVIGYHRNNRTDSEFLPGNDEASSEEIAEALTFLMKNEGEACGLEYVNGEVFMDGVLCGRAFWDTRLDFTENDFGNAISTAVDPFRVRLDPDATDYDINKHSHITVTSFQSLQEIEKNYGKMASTHLTNLVDGTQAWSHYPDFGPYPQDEVSPENSFAEDEDFGENSDRWFRDFFHGEMLDPLEKRIRLIDHQYWVEYQGDVFVDLETGDRRPVPDLAEVRLMLKKPSATERDRQDWIRKMQTYCEFAGNPISVERRLIRRVRWSAVAGDVLVHDDWSPYDQFTVQGFFPYFRRGKTRGMVHDLIDPQREINKRRNSLIEAIAKTSNGGWTYEEGSLDDENEDKLHQFGSAPGIIIKHKNGKPAPKRMDAAPTPQAMKMLEENAAADLKDIGGINESALGSLDRVQSGAAIEARQRQAVIGLQMYNDNFRRSKELVANQYLRLFQTHYTEQRMFRIMGEDGKMVKKLINVSGFDGQGNYVERMKLDITKGRYSVRISERPMAASFESAQLDEFMQMFEKLAPILGPNIVLLADMMVEMSTVSRKDEIKERIQKIMAAQAGPGFLNPEGMSPQVGLPAPAQQQVPQPAPVQ</sequence>
<dbReference type="InterPro" id="IPR032427">
    <property type="entry name" value="P22_portal"/>
</dbReference>
<protein>
    <recommendedName>
        <fullName evidence="4">Portal protein</fullName>
    </recommendedName>
</protein>